<evidence type="ECO:0000313" key="2">
    <source>
        <dbReference type="EMBL" id="GBN06663.1"/>
    </source>
</evidence>
<keyword evidence="1" id="KW-1133">Transmembrane helix</keyword>
<feature type="transmembrane region" description="Helical" evidence="1">
    <location>
        <begin position="12"/>
        <end position="38"/>
    </location>
</feature>
<reference evidence="2 3" key="1">
    <citation type="journal article" date="2019" name="Sci. Rep.">
        <title>Orb-weaving spider Araneus ventricosus genome elucidates the spidroin gene catalogue.</title>
        <authorList>
            <person name="Kono N."/>
            <person name="Nakamura H."/>
            <person name="Ohtoshi R."/>
            <person name="Moran D.A.P."/>
            <person name="Shinohara A."/>
            <person name="Yoshida Y."/>
            <person name="Fujiwara M."/>
            <person name="Mori M."/>
            <person name="Tomita M."/>
            <person name="Arakawa K."/>
        </authorList>
    </citation>
    <scope>NUCLEOTIDE SEQUENCE [LARGE SCALE GENOMIC DNA]</scope>
</reference>
<evidence type="ECO:0000313" key="3">
    <source>
        <dbReference type="Proteomes" id="UP000499080"/>
    </source>
</evidence>
<name>A0A4Y2KYQ2_ARAVE</name>
<keyword evidence="3" id="KW-1185">Reference proteome</keyword>
<dbReference type="EMBL" id="BGPR01116322">
    <property type="protein sequence ID" value="GBN06663.1"/>
    <property type="molecule type" value="Genomic_DNA"/>
</dbReference>
<keyword evidence="1" id="KW-0472">Membrane</keyword>
<proteinExistence type="predicted"/>
<accession>A0A4Y2KYQ2</accession>
<gene>
    <name evidence="2" type="ORF">AVEN_158130_1</name>
</gene>
<comment type="caution">
    <text evidence="2">The sequence shown here is derived from an EMBL/GenBank/DDBJ whole genome shotgun (WGS) entry which is preliminary data.</text>
</comment>
<feature type="non-terminal residue" evidence="2">
    <location>
        <position position="1"/>
    </location>
</feature>
<sequence>VLFDGKCDEYELLPAFGGLIGFIGFVFTGFWISISCCNRLGRSSSDIHKLLFIVIFLVFSISVIIDVSVFGTMSCSFDQYAPNYCNETFYYYAFYKHIATGAITIIATILYLPGSLHYLCCHCF</sequence>
<feature type="transmembrane region" description="Helical" evidence="1">
    <location>
        <begin position="90"/>
        <end position="112"/>
    </location>
</feature>
<dbReference type="Proteomes" id="UP000499080">
    <property type="component" value="Unassembled WGS sequence"/>
</dbReference>
<evidence type="ECO:0000256" key="1">
    <source>
        <dbReference type="SAM" id="Phobius"/>
    </source>
</evidence>
<dbReference type="AlphaFoldDB" id="A0A4Y2KYQ2"/>
<keyword evidence="1" id="KW-0812">Transmembrane</keyword>
<organism evidence="2 3">
    <name type="scientific">Araneus ventricosus</name>
    <name type="common">Orbweaver spider</name>
    <name type="synonym">Epeira ventricosa</name>
    <dbReference type="NCBI Taxonomy" id="182803"/>
    <lineage>
        <taxon>Eukaryota</taxon>
        <taxon>Metazoa</taxon>
        <taxon>Ecdysozoa</taxon>
        <taxon>Arthropoda</taxon>
        <taxon>Chelicerata</taxon>
        <taxon>Arachnida</taxon>
        <taxon>Araneae</taxon>
        <taxon>Araneomorphae</taxon>
        <taxon>Entelegynae</taxon>
        <taxon>Araneoidea</taxon>
        <taxon>Araneidae</taxon>
        <taxon>Araneus</taxon>
    </lineage>
</organism>
<feature type="transmembrane region" description="Helical" evidence="1">
    <location>
        <begin position="50"/>
        <end position="70"/>
    </location>
</feature>
<protein>
    <submittedName>
        <fullName evidence="2">Uncharacterized protein</fullName>
    </submittedName>
</protein>